<dbReference type="InterPro" id="IPR025997">
    <property type="entry name" value="SBP_2_dom"/>
</dbReference>
<dbReference type="Gene3D" id="3.40.50.2300">
    <property type="match status" value="2"/>
</dbReference>
<comment type="caution">
    <text evidence="6">The sequence shown here is derived from an EMBL/GenBank/DDBJ whole genome shotgun (WGS) entry which is preliminary data.</text>
</comment>
<gene>
    <name evidence="6" type="ORF">LJ739_14645</name>
</gene>
<keyword evidence="4" id="KW-1133">Transmembrane helix</keyword>
<evidence type="ECO:0000313" key="6">
    <source>
        <dbReference type="EMBL" id="MCC2617489.1"/>
    </source>
</evidence>
<dbReference type="PANTHER" id="PTHR46847">
    <property type="entry name" value="D-ALLOSE-BINDING PERIPLASMIC PROTEIN-RELATED"/>
    <property type="match status" value="1"/>
</dbReference>
<accession>A0ABS8GA78</accession>
<evidence type="ECO:0000256" key="3">
    <source>
        <dbReference type="ARBA" id="ARBA00022729"/>
    </source>
</evidence>
<comment type="similarity">
    <text evidence="2">Belongs to the bacterial solute-binding protein 2 family.</text>
</comment>
<dbReference type="PANTHER" id="PTHR46847:SF2">
    <property type="entry name" value="ABC TRANSPORTER SUGAR-BINDING PROTEIN"/>
    <property type="match status" value="1"/>
</dbReference>
<feature type="transmembrane region" description="Helical" evidence="4">
    <location>
        <begin position="12"/>
        <end position="33"/>
    </location>
</feature>
<keyword evidence="4" id="KW-0812">Transmembrane</keyword>
<comment type="subcellular location">
    <subcellularLocation>
        <location evidence="1">Cell envelope</location>
    </subcellularLocation>
</comment>
<keyword evidence="3" id="KW-0732">Signal</keyword>
<keyword evidence="7" id="KW-1185">Reference proteome</keyword>
<dbReference type="Pfam" id="PF13407">
    <property type="entry name" value="Peripla_BP_4"/>
    <property type="match status" value="1"/>
</dbReference>
<evidence type="ECO:0000256" key="1">
    <source>
        <dbReference type="ARBA" id="ARBA00004196"/>
    </source>
</evidence>
<dbReference type="Proteomes" id="UP001520878">
    <property type="component" value="Unassembled WGS sequence"/>
</dbReference>
<organism evidence="6 7">
    <name type="scientific">Fluctibacter halophilus</name>
    <dbReference type="NCBI Taxonomy" id="226011"/>
    <lineage>
        <taxon>Bacteria</taxon>
        <taxon>Pseudomonadati</taxon>
        <taxon>Pseudomonadota</taxon>
        <taxon>Gammaproteobacteria</taxon>
        <taxon>Alteromonadales</taxon>
        <taxon>Alteromonadaceae</taxon>
        <taxon>Fluctibacter</taxon>
    </lineage>
</organism>
<name>A0ABS8GA78_9ALTE</name>
<dbReference type="RefSeq" id="WP_229161688.1">
    <property type="nucleotide sequence ID" value="NZ_JAJEWP010000005.1"/>
</dbReference>
<sequence length="398" mass="44977">MLSIQATNLLSPYHVIYCRFFTAFKLALILLMFPYPTQSLAKTCADITVDETTRPLKVLYFYPQGAQGSFWHLQKSFTEHVAEGLGIDIETIPIQQQYHNRFSFLELINEKLTTATPPDYIVGIFYSNGEESLLELIEAHNIPYFSINTSLEKRGYATIGMPREQYSAWIGHMTPDDEQAGQELATLLAAQRSVSSIVAISGAHQSTVSRTRLTGYNRAMQRMRKESQRERTPKGIEWLPTMNSDWSANSAAKLTQALLDRVGRVDAYWTAGMDIAEGVLAIARQQDPPYQPVIGTFDWSHAALNAVRDGQVLVSFGGHFMEGGWTMALLLDHANGIDFKQELGVQISTRLQPVTKNNVQTISALLNKETWQSVNFRRYSKCYTPDLDEYDFRLVLQN</sequence>
<dbReference type="InterPro" id="IPR028082">
    <property type="entry name" value="Peripla_BP_I"/>
</dbReference>
<evidence type="ECO:0000313" key="7">
    <source>
        <dbReference type="Proteomes" id="UP001520878"/>
    </source>
</evidence>
<keyword evidence="4" id="KW-0472">Membrane</keyword>
<dbReference type="EMBL" id="JAJEWP010000005">
    <property type="protein sequence ID" value="MCC2617489.1"/>
    <property type="molecule type" value="Genomic_DNA"/>
</dbReference>
<evidence type="ECO:0000256" key="4">
    <source>
        <dbReference type="SAM" id="Phobius"/>
    </source>
</evidence>
<reference evidence="6 7" key="1">
    <citation type="submission" date="2021-10" db="EMBL/GenBank/DDBJ databases">
        <title>Draft genome of Aestuariibacter halophilus JC2043.</title>
        <authorList>
            <person name="Emsley S.A."/>
            <person name="Pfannmuller K.M."/>
            <person name="Ushijima B."/>
            <person name="Saw J.H."/>
            <person name="Videau P."/>
        </authorList>
    </citation>
    <scope>NUCLEOTIDE SEQUENCE [LARGE SCALE GENOMIC DNA]</scope>
    <source>
        <strain evidence="6 7">JC2043</strain>
    </source>
</reference>
<evidence type="ECO:0000259" key="5">
    <source>
        <dbReference type="Pfam" id="PF13407"/>
    </source>
</evidence>
<dbReference type="SUPFAM" id="SSF53822">
    <property type="entry name" value="Periplasmic binding protein-like I"/>
    <property type="match status" value="1"/>
</dbReference>
<protein>
    <submittedName>
        <fullName evidence="6">ABC transporter substrate-binding protein</fullName>
    </submittedName>
</protein>
<evidence type="ECO:0000256" key="2">
    <source>
        <dbReference type="ARBA" id="ARBA00007639"/>
    </source>
</evidence>
<proteinExistence type="inferred from homology"/>
<feature type="domain" description="Periplasmic binding protein" evidence="5">
    <location>
        <begin position="131"/>
        <end position="336"/>
    </location>
</feature>
<dbReference type="CDD" id="cd06324">
    <property type="entry name" value="PBP1_ABC_sugar_binding-like"/>
    <property type="match status" value="1"/>
</dbReference>